<dbReference type="GO" id="GO:0008168">
    <property type="term" value="F:methyltransferase activity"/>
    <property type="evidence" value="ECO:0007669"/>
    <property type="project" value="UniProtKB-KW"/>
</dbReference>
<name>A0ABW8VDV8_9PROT</name>
<dbReference type="Pfam" id="PF13181">
    <property type="entry name" value="TPR_8"/>
    <property type="match status" value="1"/>
</dbReference>
<dbReference type="GO" id="GO:0032259">
    <property type="term" value="P:methylation"/>
    <property type="evidence" value="ECO:0007669"/>
    <property type="project" value="UniProtKB-KW"/>
</dbReference>
<evidence type="ECO:0000256" key="1">
    <source>
        <dbReference type="PROSITE-ProRule" id="PRU00339"/>
    </source>
</evidence>
<dbReference type="NCBIfam" id="TIGR01444">
    <property type="entry name" value="fkbM_fam"/>
    <property type="match status" value="1"/>
</dbReference>
<dbReference type="Proteomes" id="UP001628281">
    <property type="component" value="Unassembled WGS sequence"/>
</dbReference>
<organism evidence="3 4">
    <name type="scientific">Azospirillum argentinense</name>
    <dbReference type="NCBI Taxonomy" id="2970906"/>
    <lineage>
        <taxon>Bacteria</taxon>
        <taxon>Pseudomonadati</taxon>
        <taxon>Pseudomonadota</taxon>
        <taxon>Alphaproteobacteria</taxon>
        <taxon>Rhodospirillales</taxon>
        <taxon>Azospirillaceae</taxon>
        <taxon>Azospirillum</taxon>
    </lineage>
</organism>
<dbReference type="RefSeq" id="WP_149650793.1">
    <property type="nucleotide sequence ID" value="NZ_JBJLSN010000021.1"/>
</dbReference>
<dbReference type="EMBL" id="JBJLSN010000021">
    <property type="protein sequence ID" value="MFL7902627.1"/>
    <property type="molecule type" value="Genomic_DNA"/>
</dbReference>
<keyword evidence="3" id="KW-0808">Transferase</keyword>
<proteinExistence type="predicted"/>
<dbReference type="PANTHER" id="PTHR36973">
    <property type="entry name" value="SLL1456 PROTEIN-RELATED"/>
    <property type="match status" value="1"/>
</dbReference>
<dbReference type="Gene3D" id="3.40.50.150">
    <property type="entry name" value="Vaccinia Virus protein VP39"/>
    <property type="match status" value="1"/>
</dbReference>
<gene>
    <name evidence="3" type="ORF">ACJ41P_15955</name>
</gene>
<dbReference type="PANTHER" id="PTHR36973:SF4">
    <property type="entry name" value="NODULATION PROTEIN"/>
    <property type="match status" value="1"/>
</dbReference>
<evidence type="ECO:0000313" key="3">
    <source>
        <dbReference type="EMBL" id="MFL7902627.1"/>
    </source>
</evidence>
<feature type="domain" description="Methyltransferase FkbM" evidence="2">
    <location>
        <begin position="142"/>
        <end position="305"/>
    </location>
</feature>
<dbReference type="InterPro" id="IPR019734">
    <property type="entry name" value="TPR_rpt"/>
</dbReference>
<protein>
    <submittedName>
        <fullName evidence="3">FkbM family methyltransferase</fullName>
    </submittedName>
</protein>
<dbReference type="SUPFAM" id="SSF53335">
    <property type="entry name" value="S-adenosyl-L-methionine-dependent methyltransferases"/>
    <property type="match status" value="1"/>
</dbReference>
<feature type="repeat" description="TPR" evidence="1">
    <location>
        <begin position="38"/>
        <end position="71"/>
    </location>
</feature>
<comment type="caution">
    <text evidence="3">The sequence shown here is derived from an EMBL/GenBank/DDBJ whole genome shotgun (WGS) entry which is preliminary data.</text>
</comment>
<dbReference type="InterPro" id="IPR011990">
    <property type="entry name" value="TPR-like_helical_dom_sf"/>
</dbReference>
<sequence>MSDNQLVEEALTRVTAGEPGAAQALLDAALSTPMPDNANALYDLGRLALALEQPAAALSFLDRALELDAQLSPAHVDRGRALHRLGREREAIQAMCRAVTIDPDAHAALNRLRWLLDEGQLRTTSALSRLAQRGLQVASVLDIGASDGQWSLAARRIWPDARYHLIEAFDHWRAPLEAVCSAQTGFSHAIAAAGNSDGEVWFYNDPDAPYGGAAFQDQPDGKERPEKSWKVPQVALAKEAERVGLKPPFLIKLDTHGFEVPILEGAEAILSQTNLVVIEVYVFHVHPQALLFHEICHWMAEKGFRPIDISEPLWRPRDGALWQFDLFFVPATQQEFACNAY</sequence>
<dbReference type="SMART" id="SM00028">
    <property type="entry name" value="TPR"/>
    <property type="match status" value="2"/>
</dbReference>
<reference evidence="3 4" key="1">
    <citation type="submission" date="2024-11" db="EMBL/GenBank/DDBJ databases">
        <title>Draft genome sequences of two bacteria associated to sugarcane roots in Colombia.</title>
        <authorList>
            <person name="Pardo-Diaz S."/>
            <person name="Masmela-Mendoza J."/>
            <person name="Delgadillo-Duran P."/>
            <person name="Bautista E.J."/>
            <person name="Rojas-Tapias D.F."/>
        </authorList>
    </citation>
    <scope>NUCLEOTIDE SEQUENCE [LARGE SCALE GENOMIC DNA]</scope>
    <source>
        <strain evidence="3 4">Ap18</strain>
    </source>
</reference>
<feature type="repeat" description="TPR" evidence="1">
    <location>
        <begin position="72"/>
        <end position="105"/>
    </location>
</feature>
<dbReference type="SUPFAM" id="SSF48452">
    <property type="entry name" value="TPR-like"/>
    <property type="match status" value="1"/>
</dbReference>
<dbReference type="Pfam" id="PF13432">
    <property type="entry name" value="TPR_16"/>
    <property type="match status" value="1"/>
</dbReference>
<keyword evidence="4" id="KW-1185">Reference proteome</keyword>
<dbReference type="Gene3D" id="1.25.40.10">
    <property type="entry name" value="Tetratricopeptide repeat domain"/>
    <property type="match status" value="1"/>
</dbReference>
<dbReference type="InterPro" id="IPR029063">
    <property type="entry name" value="SAM-dependent_MTases_sf"/>
</dbReference>
<keyword evidence="3" id="KW-0489">Methyltransferase</keyword>
<evidence type="ECO:0000259" key="2">
    <source>
        <dbReference type="Pfam" id="PF05050"/>
    </source>
</evidence>
<dbReference type="PROSITE" id="PS50005">
    <property type="entry name" value="TPR"/>
    <property type="match status" value="2"/>
</dbReference>
<dbReference type="InterPro" id="IPR006342">
    <property type="entry name" value="FkbM_mtfrase"/>
</dbReference>
<evidence type="ECO:0000313" key="4">
    <source>
        <dbReference type="Proteomes" id="UP001628281"/>
    </source>
</evidence>
<dbReference type="Pfam" id="PF05050">
    <property type="entry name" value="Methyltransf_21"/>
    <property type="match status" value="1"/>
</dbReference>
<keyword evidence="1" id="KW-0802">TPR repeat</keyword>
<dbReference type="InterPro" id="IPR053188">
    <property type="entry name" value="FkbM_Methyltransferase"/>
</dbReference>
<accession>A0ABW8VDV8</accession>